<keyword evidence="4 7" id="KW-0665">Pyrimidine biosynthesis</keyword>
<keyword evidence="10" id="KW-1185">Reference proteome</keyword>
<dbReference type="EMBL" id="JACHGY010000001">
    <property type="protein sequence ID" value="MBB6431235.1"/>
    <property type="molecule type" value="Genomic_DNA"/>
</dbReference>
<dbReference type="GO" id="GO:0004590">
    <property type="term" value="F:orotidine-5'-phosphate decarboxylase activity"/>
    <property type="evidence" value="ECO:0007669"/>
    <property type="project" value="UniProtKB-UniRule"/>
</dbReference>
<evidence type="ECO:0000256" key="7">
    <source>
        <dbReference type="HAMAP-Rule" id="MF_01215"/>
    </source>
</evidence>
<keyword evidence="3 7" id="KW-0210">Decarboxylase</keyword>
<dbReference type="UniPathway" id="UPA00070">
    <property type="reaction ID" value="UER00120"/>
</dbReference>
<evidence type="ECO:0000256" key="3">
    <source>
        <dbReference type="ARBA" id="ARBA00022793"/>
    </source>
</evidence>
<dbReference type="InterPro" id="IPR011060">
    <property type="entry name" value="RibuloseP-bd_barrel"/>
</dbReference>
<dbReference type="GO" id="GO:0044205">
    <property type="term" value="P:'de novo' UMP biosynthetic process"/>
    <property type="evidence" value="ECO:0007669"/>
    <property type="project" value="UniProtKB-UniRule"/>
</dbReference>
<sequence length="296" mass="30773">MTESDKTHHAADRLIEACRSKGAPVCVGIDPVLNKLPDSLGGLEPIAAIEKFSLEVIEAVAEHVPAIKPQIACFERYGSEGYAVYERVATAGREAGLFVIGDAKRGDIGTSSAHYASGLLVGEEDSAVGCDALTVNTYLGMDGIEPFFKAAAATGKGLFALVRTSNPGGDKLQGLRLEDGRSVAEAVADQVADLGCGELGSSGYSLLGAVVGATKPEDAVSLRQRMPQQIFLVPGFGAQGGSADDVRACFKPDGTGAIITASRSVIYAYNPADTDWPDAVTQAAIDLKRQIAEILS</sequence>
<feature type="active site" description="Proton donor" evidence="7">
    <location>
        <position position="104"/>
    </location>
</feature>
<evidence type="ECO:0000256" key="1">
    <source>
        <dbReference type="ARBA" id="ARBA00004861"/>
    </source>
</evidence>
<dbReference type="EC" id="4.1.1.23" evidence="7"/>
<feature type="domain" description="Orotidine 5'-phosphate decarboxylase" evidence="8">
    <location>
        <begin position="24"/>
        <end position="275"/>
    </location>
</feature>
<dbReference type="HAMAP" id="MF_01215">
    <property type="entry name" value="OMPdecase_type2"/>
    <property type="match status" value="1"/>
</dbReference>
<organism evidence="9 10">
    <name type="scientific">Algisphaera agarilytica</name>
    <dbReference type="NCBI Taxonomy" id="1385975"/>
    <lineage>
        <taxon>Bacteria</taxon>
        <taxon>Pseudomonadati</taxon>
        <taxon>Planctomycetota</taxon>
        <taxon>Phycisphaerae</taxon>
        <taxon>Phycisphaerales</taxon>
        <taxon>Phycisphaeraceae</taxon>
        <taxon>Algisphaera</taxon>
    </lineage>
</organism>
<dbReference type="AlphaFoldDB" id="A0A7X0LL82"/>
<dbReference type="PANTHER" id="PTHR43375:SF1">
    <property type="entry name" value="OROTIDINE 5'-PHOSPHATE DECARBOXYLASE"/>
    <property type="match status" value="1"/>
</dbReference>
<proteinExistence type="inferred from homology"/>
<dbReference type="InterPro" id="IPR011995">
    <property type="entry name" value="OMPdecase_type-2"/>
</dbReference>
<dbReference type="PANTHER" id="PTHR43375">
    <property type="entry name" value="OROTIDINE 5'-PHOSPHATE DECARBOXYLASE"/>
    <property type="match status" value="1"/>
</dbReference>
<comment type="pathway">
    <text evidence="1 7">Pyrimidine metabolism; UMP biosynthesis via de novo pathway; UMP from orotate: step 2/2.</text>
</comment>
<evidence type="ECO:0000256" key="4">
    <source>
        <dbReference type="ARBA" id="ARBA00022975"/>
    </source>
</evidence>
<dbReference type="NCBIfam" id="TIGR02127">
    <property type="entry name" value="pyrF_sub2"/>
    <property type="match status" value="1"/>
</dbReference>
<dbReference type="Gene3D" id="3.20.20.70">
    <property type="entry name" value="Aldolase class I"/>
    <property type="match status" value="1"/>
</dbReference>
<comment type="caution">
    <text evidence="9">The sequence shown here is derived from an EMBL/GenBank/DDBJ whole genome shotgun (WGS) entry which is preliminary data.</text>
</comment>
<dbReference type="InterPro" id="IPR001754">
    <property type="entry name" value="OMPdeCOase_dom"/>
</dbReference>
<dbReference type="InterPro" id="IPR013785">
    <property type="entry name" value="Aldolase_TIM"/>
</dbReference>
<comment type="catalytic activity">
    <reaction evidence="6 7">
        <text>orotidine 5'-phosphate + H(+) = UMP + CO2</text>
        <dbReference type="Rhea" id="RHEA:11596"/>
        <dbReference type="ChEBI" id="CHEBI:15378"/>
        <dbReference type="ChEBI" id="CHEBI:16526"/>
        <dbReference type="ChEBI" id="CHEBI:57538"/>
        <dbReference type="ChEBI" id="CHEBI:57865"/>
        <dbReference type="EC" id="4.1.1.23"/>
    </reaction>
</comment>
<dbReference type="Proteomes" id="UP000541810">
    <property type="component" value="Unassembled WGS sequence"/>
</dbReference>
<dbReference type="Pfam" id="PF00215">
    <property type="entry name" value="OMPdecase"/>
    <property type="match status" value="1"/>
</dbReference>
<reference evidence="9 10" key="1">
    <citation type="submission" date="2020-08" db="EMBL/GenBank/DDBJ databases">
        <title>Genomic Encyclopedia of Type Strains, Phase IV (KMG-IV): sequencing the most valuable type-strain genomes for metagenomic binning, comparative biology and taxonomic classification.</title>
        <authorList>
            <person name="Goeker M."/>
        </authorList>
    </citation>
    <scope>NUCLEOTIDE SEQUENCE [LARGE SCALE GENOMIC DNA]</scope>
    <source>
        <strain evidence="9 10">DSM 103725</strain>
    </source>
</reference>
<evidence type="ECO:0000256" key="2">
    <source>
        <dbReference type="ARBA" id="ARBA00008847"/>
    </source>
</evidence>
<dbReference type="RefSeq" id="WP_184678719.1">
    <property type="nucleotide sequence ID" value="NZ_JACHGY010000001.1"/>
</dbReference>
<evidence type="ECO:0000313" key="9">
    <source>
        <dbReference type="EMBL" id="MBB6431235.1"/>
    </source>
</evidence>
<dbReference type="CDD" id="cd04725">
    <property type="entry name" value="OMP_decarboxylase_like"/>
    <property type="match status" value="1"/>
</dbReference>
<protein>
    <recommendedName>
        <fullName evidence="7">Orotidine 5'-phosphate decarboxylase</fullName>
        <ecNumber evidence="7">4.1.1.23</ecNumber>
    </recommendedName>
    <alternativeName>
        <fullName evidence="7">OMP decarboxylase</fullName>
        <shortName evidence="7">OMPDCase</shortName>
        <shortName evidence="7">OMPdecase</shortName>
    </alternativeName>
</protein>
<keyword evidence="5 7" id="KW-0456">Lyase</keyword>
<dbReference type="SUPFAM" id="SSF51366">
    <property type="entry name" value="Ribulose-phoshate binding barrel"/>
    <property type="match status" value="1"/>
</dbReference>
<name>A0A7X0LL82_9BACT</name>
<evidence type="ECO:0000256" key="6">
    <source>
        <dbReference type="ARBA" id="ARBA00049157"/>
    </source>
</evidence>
<evidence type="ECO:0000256" key="5">
    <source>
        <dbReference type="ARBA" id="ARBA00023239"/>
    </source>
</evidence>
<accession>A0A7X0LL82</accession>
<evidence type="ECO:0000259" key="8">
    <source>
        <dbReference type="SMART" id="SM00934"/>
    </source>
</evidence>
<gene>
    <name evidence="7" type="primary">pyrF</name>
    <name evidence="9" type="ORF">HNQ40_003041</name>
</gene>
<evidence type="ECO:0000313" key="10">
    <source>
        <dbReference type="Proteomes" id="UP000541810"/>
    </source>
</evidence>
<dbReference type="SMART" id="SM00934">
    <property type="entry name" value="OMPdecase"/>
    <property type="match status" value="1"/>
</dbReference>
<comment type="similarity">
    <text evidence="2 7">Belongs to the OMP decarboxylase family. Type 2 subfamily.</text>
</comment>
<dbReference type="GO" id="GO:0006207">
    <property type="term" value="P:'de novo' pyrimidine nucleobase biosynthetic process"/>
    <property type="evidence" value="ECO:0007669"/>
    <property type="project" value="InterPro"/>
</dbReference>